<comment type="caution">
    <text evidence="8">The sequence shown here is derived from an EMBL/GenBank/DDBJ whole genome shotgun (WGS) entry which is preliminary data.</text>
</comment>
<keyword evidence="5" id="KW-0333">Golgi apparatus</keyword>
<sequence length="237" mass="26309">MILILFLSAVLGGVSSKFFGHHTQSIRYPLIFAGSFLFSVTIIHILPEVFSLSEDPLEVGLYILFGFFFQQLLEYFTSGIEHGHTHAHDEITGTSKFGLLIALVIHSFLEGALLTHDSPFHERHESYSLLVGIVLHKMPAAFALVTTLRTSKGFDGRLWGILLIFSISSPVGFLMSDQVLNLSPEVLLLLFAFVSGSFLHISTTIFVESSPNHHFGLKKFLISLFGAFTAIATEYFL</sequence>
<evidence type="ECO:0000256" key="6">
    <source>
        <dbReference type="ARBA" id="ARBA00023136"/>
    </source>
</evidence>
<dbReference type="PANTHER" id="PTHR16133:SF0">
    <property type="entry name" value="ZINC_IRON REGULATED TRANSPORTER-RELATED PROTEIN 102B, ISOFORM E"/>
    <property type="match status" value="1"/>
</dbReference>
<feature type="transmembrane region" description="Helical" evidence="7">
    <location>
        <begin position="59"/>
        <end position="77"/>
    </location>
</feature>
<evidence type="ECO:0000256" key="7">
    <source>
        <dbReference type="SAM" id="Phobius"/>
    </source>
</evidence>
<dbReference type="InterPro" id="IPR045891">
    <property type="entry name" value="ZIP9"/>
</dbReference>
<proteinExistence type="predicted"/>
<evidence type="ECO:0000256" key="4">
    <source>
        <dbReference type="ARBA" id="ARBA00022989"/>
    </source>
</evidence>
<accession>A0ABW7NAJ6</accession>
<evidence type="ECO:0000256" key="5">
    <source>
        <dbReference type="ARBA" id="ARBA00023034"/>
    </source>
</evidence>
<evidence type="ECO:0000256" key="3">
    <source>
        <dbReference type="ARBA" id="ARBA00022692"/>
    </source>
</evidence>
<dbReference type="Proteomes" id="UP001610063">
    <property type="component" value="Unassembled WGS sequence"/>
</dbReference>
<gene>
    <name evidence="8" type="ORF">ACHKAR_14095</name>
</gene>
<keyword evidence="4 7" id="KW-1133">Transmembrane helix</keyword>
<protein>
    <submittedName>
        <fullName evidence="8">ZIP family metal transporter</fullName>
    </submittedName>
</protein>
<keyword evidence="9" id="KW-1185">Reference proteome</keyword>
<name>A0ABW7NAJ6_9BACT</name>
<dbReference type="Pfam" id="PF02535">
    <property type="entry name" value="Zip"/>
    <property type="match status" value="1"/>
</dbReference>
<feature type="transmembrane region" description="Helical" evidence="7">
    <location>
        <begin position="158"/>
        <end position="175"/>
    </location>
</feature>
<keyword evidence="6 7" id="KW-0472">Membrane</keyword>
<feature type="transmembrane region" description="Helical" evidence="7">
    <location>
        <begin position="26"/>
        <end position="47"/>
    </location>
</feature>
<evidence type="ECO:0000313" key="9">
    <source>
        <dbReference type="Proteomes" id="UP001610063"/>
    </source>
</evidence>
<feature type="transmembrane region" description="Helical" evidence="7">
    <location>
        <begin position="187"/>
        <end position="207"/>
    </location>
</feature>
<evidence type="ECO:0000256" key="2">
    <source>
        <dbReference type="ARBA" id="ARBA00004394"/>
    </source>
</evidence>
<reference evidence="8 9" key="1">
    <citation type="journal article" date="2013" name="Int. J. Syst. Evol. Microbiol.">
        <title>Marinoscillum luteum sp. nov., isolated from marine sediment.</title>
        <authorList>
            <person name="Cha I.T."/>
            <person name="Park S.J."/>
            <person name="Kim S.J."/>
            <person name="Kim J.G."/>
            <person name="Jung M.Y."/>
            <person name="Shin K.S."/>
            <person name="Kwon K.K."/>
            <person name="Yang S.H."/>
            <person name="Seo Y.S."/>
            <person name="Rhee S.K."/>
        </authorList>
    </citation>
    <scope>NUCLEOTIDE SEQUENCE [LARGE SCALE GENOMIC DNA]</scope>
    <source>
        <strain evidence="8 9">KCTC 23939</strain>
    </source>
</reference>
<comment type="subcellular location">
    <subcellularLocation>
        <location evidence="1">Endomembrane system</location>
        <topology evidence="1">Multi-pass membrane protein</topology>
    </subcellularLocation>
    <subcellularLocation>
        <location evidence="2">Golgi apparatus membrane</location>
    </subcellularLocation>
</comment>
<feature type="transmembrane region" description="Helical" evidence="7">
    <location>
        <begin position="127"/>
        <end position="146"/>
    </location>
</feature>
<evidence type="ECO:0000313" key="8">
    <source>
        <dbReference type="EMBL" id="MFH6984581.1"/>
    </source>
</evidence>
<dbReference type="EMBL" id="JBIPKE010000018">
    <property type="protein sequence ID" value="MFH6984581.1"/>
    <property type="molecule type" value="Genomic_DNA"/>
</dbReference>
<evidence type="ECO:0000256" key="1">
    <source>
        <dbReference type="ARBA" id="ARBA00004127"/>
    </source>
</evidence>
<organism evidence="8 9">
    <name type="scientific">Marinoscillum luteum</name>
    <dbReference type="NCBI Taxonomy" id="861051"/>
    <lineage>
        <taxon>Bacteria</taxon>
        <taxon>Pseudomonadati</taxon>
        <taxon>Bacteroidota</taxon>
        <taxon>Cytophagia</taxon>
        <taxon>Cytophagales</taxon>
        <taxon>Reichenbachiellaceae</taxon>
        <taxon>Marinoscillum</taxon>
    </lineage>
</organism>
<dbReference type="RefSeq" id="WP_255465319.1">
    <property type="nucleotide sequence ID" value="NZ_JBIPKE010000018.1"/>
</dbReference>
<keyword evidence="3 7" id="KW-0812">Transmembrane</keyword>
<dbReference type="InterPro" id="IPR003689">
    <property type="entry name" value="ZIP"/>
</dbReference>
<dbReference type="PANTHER" id="PTHR16133">
    <property type="entry name" value="SOLUTE CARRIER FAMILY 39 ZINC TRANSPORTER , MEMBER 9-RELATED"/>
    <property type="match status" value="1"/>
</dbReference>
<feature type="transmembrane region" description="Helical" evidence="7">
    <location>
        <begin position="219"/>
        <end position="236"/>
    </location>
</feature>
<feature type="transmembrane region" description="Helical" evidence="7">
    <location>
        <begin position="97"/>
        <end position="115"/>
    </location>
</feature>